<accession>A0ABP3Z307</accession>
<dbReference type="Pfam" id="PF00391">
    <property type="entry name" value="PEP-utilizers"/>
    <property type="match status" value="1"/>
</dbReference>
<organism evidence="3 4">
    <name type="scientific">Nonomuraea longicatena</name>
    <dbReference type="NCBI Taxonomy" id="83682"/>
    <lineage>
        <taxon>Bacteria</taxon>
        <taxon>Bacillati</taxon>
        <taxon>Actinomycetota</taxon>
        <taxon>Actinomycetes</taxon>
        <taxon>Streptosporangiales</taxon>
        <taxon>Streptosporangiaceae</taxon>
        <taxon>Nonomuraea</taxon>
    </lineage>
</organism>
<reference evidence="4" key="1">
    <citation type="journal article" date="2019" name="Int. J. Syst. Evol. Microbiol.">
        <title>The Global Catalogue of Microorganisms (GCM) 10K type strain sequencing project: providing services to taxonomists for standard genome sequencing and annotation.</title>
        <authorList>
            <consortium name="The Broad Institute Genomics Platform"/>
            <consortium name="The Broad Institute Genome Sequencing Center for Infectious Disease"/>
            <person name="Wu L."/>
            <person name="Ma J."/>
        </authorList>
    </citation>
    <scope>NUCLEOTIDE SEQUENCE [LARGE SCALE GENOMIC DNA]</scope>
    <source>
        <strain evidence="4">JCM 11136</strain>
    </source>
</reference>
<name>A0ABP3Z307_9ACTN</name>
<dbReference type="EMBL" id="BAAAHQ010000001">
    <property type="protein sequence ID" value="GAA0912542.1"/>
    <property type="molecule type" value="Genomic_DNA"/>
</dbReference>
<proteinExistence type="predicted"/>
<protein>
    <submittedName>
        <fullName evidence="3">Phosphoenolpyruvate synthase</fullName>
    </submittedName>
</protein>
<dbReference type="InterPro" id="IPR036637">
    <property type="entry name" value="Phosphohistidine_dom_sf"/>
</dbReference>
<feature type="domain" description="Pyruvate phosphate dikinase AMP/ATP-binding" evidence="2">
    <location>
        <begin position="14"/>
        <end position="295"/>
    </location>
</feature>
<dbReference type="InterPro" id="IPR013815">
    <property type="entry name" value="ATP_grasp_subdomain_1"/>
</dbReference>
<evidence type="ECO:0000313" key="4">
    <source>
        <dbReference type="Proteomes" id="UP001501578"/>
    </source>
</evidence>
<dbReference type="InterPro" id="IPR051549">
    <property type="entry name" value="PEP_Utilizing_Enz"/>
</dbReference>
<dbReference type="PANTHER" id="PTHR43615:SF1">
    <property type="entry name" value="PPDK_N DOMAIN-CONTAINING PROTEIN"/>
    <property type="match status" value="1"/>
</dbReference>
<dbReference type="InterPro" id="IPR002192">
    <property type="entry name" value="PPDK_AMP/ATP-bd"/>
</dbReference>
<gene>
    <name evidence="3" type="ORF">GCM10009560_03400</name>
</gene>
<dbReference type="Proteomes" id="UP001501578">
    <property type="component" value="Unassembled WGS sequence"/>
</dbReference>
<keyword evidence="4" id="KW-1185">Reference proteome</keyword>
<dbReference type="Gene3D" id="3.30.1490.20">
    <property type="entry name" value="ATP-grasp fold, A domain"/>
    <property type="match status" value="1"/>
</dbReference>
<dbReference type="PANTHER" id="PTHR43615">
    <property type="entry name" value="PHOSPHOENOLPYRUVATE SYNTHASE-RELATED"/>
    <property type="match status" value="1"/>
</dbReference>
<feature type="domain" description="PEP-utilising enzyme mobile" evidence="1">
    <location>
        <begin position="777"/>
        <end position="847"/>
    </location>
</feature>
<dbReference type="SUPFAM" id="SSF52009">
    <property type="entry name" value="Phosphohistidine domain"/>
    <property type="match status" value="1"/>
</dbReference>
<comment type="caution">
    <text evidence="3">The sequence shown here is derived from an EMBL/GenBank/DDBJ whole genome shotgun (WGS) entry which is preliminary data.</text>
</comment>
<evidence type="ECO:0000259" key="2">
    <source>
        <dbReference type="Pfam" id="PF01326"/>
    </source>
</evidence>
<dbReference type="SUPFAM" id="SSF56059">
    <property type="entry name" value="Glutathione synthetase ATP-binding domain-like"/>
    <property type="match status" value="1"/>
</dbReference>
<dbReference type="Gene3D" id="3.30.470.20">
    <property type="entry name" value="ATP-grasp fold, B domain"/>
    <property type="match status" value="1"/>
</dbReference>
<evidence type="ECO:0000259" key="1">
    <source>
        <dbReference type="Pfam" id="PF00391"/>
    </source>
</evidence>
<dbReference type="Pfam" id="PF01326">
    <property type="entry name" value="PPDK_N"/>
    <property type="match status" value="1"/>
</dbReference>
<evidence type="ECO:0000313" key="3">
    <source>
        <dbReference type="EMBL" id="GAA0912542.1"/>
    </source>
</evidence>
<sequence length="855" mass="89834">MLEFSDVHATMLAEVGGKAANLGELTRAGLPVPPGRVLTTDAYRQAADAAGLPGIIAAGGPDLAERARRALLATPVPESVAQEVQTACAGMGPVAVRSSATAEDLPFASFAGQQDTFLNVVGAQEVLAAVRRCWASLWTDRAVAYRDSHGVGHGAVRIAVVVQTMVDASVAGVMFTANPITGRRGEAVIDAAPGLGEAVVSGAVNPDRFVADARTGRVRERHAGDKHLAVRALPGGGTELVENASDGLCLTDAQVGELARLGARAEAHFGAPQDIEWALDGAGRLWLTQARPITTLFPVPETGRDGLRVHFSFNVAQGVLGPITPMGLAAIKLVSSGAARLVGYPPADPLEGAPPISVSGQRVWIDLTTAVRSRAGRALLPKLLDIGEARTSALLGGLTEDPRLSVVHRSRRPLLRAVARLARTVHAPRRLWTALTRPERALEFSRGLGAEIDRRLEVPETATPLQRLDHAERTLAGAFPLMISLLPVGAAGYGMFALASRVSGVPLADMQDVLRALPNNPTTEMDLALWRLASRIEPFGDRPVAEVARAYAAGELPQATQDAISGFMRMYGHRGVAEIDLGVPRWSDDPAHIIGVLANYLRMDDRLAPDAVFAKGAEDARAAAARVAAATRGPVRRAVVRLALDRTRRFAGLRELPKSHLVRILAGIRRSLRIVGEHLVATGVLAEAEDVYFLDLREARKALGGGDLRALVAERKAVHARESRRRHVPRVLLSDGTEPEALAAPPADGAITGTPASAGTVTGPARVVTDPIGAHLEPGEILVCPSTDPGWTPLFLTAGGLVMEMGGPMSHGAVVAREYGIPAVVGVAHAIARVTTGDILVVDGASGTVQNTTRA</sequence>
<dbReference type="RefSeq" id="WP_343947842.1">
    <property type="nucleotide sequence ID" value="NZ_BAAAHQ010000001.1"/>
</dbReference>
<dbReference type="Gene3D" id="3.50.30.10">
    <property type="entry name" value="Phosphohistidine domain"/>
    <property type="match status" value="1"/>
</dbReference>
<dbReference type="InterPro" id="IPR008279">
    <property type="entry name" value="PEP-util_enz_mobile_dom"/>
</dbReference>